<dbReference type="PROSITE" id="PS00201">
    <property type="entry name" value="FLAVODOXIN"/>
    <property type="match status" value="1"/>
</dbReference>
<evidence type="ECO:0000259" key="4">
    <source>
        <dbReference type="PROSITE" id="PS50902"/>
    </source>
</evidence>
<keyword evidence="3" id="KW-0288">FMN</keyword>
<dbReference type="PANTHER" id="PTHR30546:SF23">
    <property type="entry name" value="FLAVOPROTEIN-LIKE PROTEIN YCP4-RELATED"/>
    <property type="match status" value="1"/>
</dbReference>
<comment type="caution">
    <text evidence="5">The sequence shown here is derived from an EMBL/GenBank/DDBJ whole genome shotgun (WGS) entry which is preliminary data.</text>
</comment>
<dbReference type="InterPro" id="IPR001226">
    <property type="entry name" value="Flavodoxin_CS"/>
</dbReference>
<accession>A0A432W4G1</accession>
<dbReference type="AlphaFoldDB" id="A0A432W4G1"/>
<sequence>MPATVRIAVVYHSATGTTRQLADEVIAGATAQPGVEVSRIEITDADIIAGRYRNPEHLDALDKADAIILGSPTYMGSVSAQFKAFADASSEKWSQKSWADKLAAGFTIGLNLSGDQLHTLQYFQILASQHGMLWVNLDLPGEFNGESINRLGAQSGLIAQSEDGRLHTVDLQTAAYLGSRVARTARRLQGITQ</sequence>
<organism evidence="5 6">
    <name type="scientific">Aliidiomarina minuta</name>
    <dbReference type="NCBI Taxonomy" id="880057"/>
    <lineage>
        <taxon>Bacteria</taxon>
        <taxon>Pseudomonadati</taxon>
        <taxon>Pseudomonadota</taxon>
        <taxon>Gammaproteobacteria</taxon>
        <taxon>Alteromonadales</taxon>
        <taxon>Idiomarinaceae</taxon>
        <taxon>Aliidiomarina</taxon>
    </lineage>
</organism>
<evidence type="ECO:0000313" key="5">
    <source>
        <dbReference type="EMBL" id="RUO24378.1"/>
    </source>
</evidence>
<dbReference type="SUPFAM" id="SSF52218">
    <property type="entry name" value="Flavoproteins"/>
    <property type="match status" value="1"/>
</dbReference>
<comment type="cofactor">
    <cofactor evidence="1">
        <name>FMN</name>
        <dbReference type="ChEBI" id="CHEBI:58210"/>
    </cofactor>
</comment>
<name>A0A432W4G1_9GAMM</name>
<feature type="domain" description="Flavodoxin-like" evidence="4">
    <location>
        <begin position="7"/>
        <end position="182"/>
    </location>
</feature>
<gene>
    <name evidence="5" type="ORF">CWE09_10935</name>
</gene>
<keyword evidence="6" id="KW-1185">Reference proteome</keyword>
<dbReference type="EMBL" id="PIPL01000002">
    <property type="protein sequence ID" value="RUO24378.1"/>
    <property type="molecule type" value="Genomic_DNA"/>
</dbReference>
<protein>
    <submittedName>
        <fullName evidence="5">Flavodoxin</fullName>
    </submittedName>
</protein>
<dbReference type="GO" id="GO:0009055">
    <property type="term" value="F:electron transfer activity"/>
    <property type="evidence" value="ECO:0007669"/>
    <property type="project" value="InterPro"/>
</dbReference>
<reference evidence="5 6" key="1">
    <citation type="journal article" date="2011" name="Front. Microbiol.">
        <title>Genomic signatures of strain selection and enhancement in Bacillus atrophaeus var. globigii, a historical biowarfare simulant.</title>
        <authorList>
            <person name="Gibbons H.S."/>
            <person name="Broomall S.M."/>
            <person name="McNew L.A."/>
            <person name="Daligault H."/>
            <person name="Chapman C."/>
            <person name="Bruce D."/>
            <person name="Karavis M."/>
            <person name="Krepps M."/>
            <person name="McGregor P.A."/>
            <person name="Hong C."/>
            <person name="Park K.H."/>
            <person name="Akmal A."/>
            <person name="Feldman A."/>
            <person name="Lin J.S."/>
            <person name="Chang W.E."/>
            <person name="Higgs B.W."/>
            <person name="Demirev P."/>
            <person name="Lindquist J."/>
            <person name="Liem A."/>
            <person name="Fochler E."/>
            <person name="Read T.D."/>
            <person name="Tapia R."/>
            <person name="Johnson S."/>
            <person name="Bishop-Lilly K.A."/>
            <person name="Detter C."/>
            <person name="Han C."/>
            <person name="Sozhamannan S."/>
            <person name="Rosenzweig C.N."/>
            <person name="Skowronski E.W."/>
        </authorList>
    </citation>
    <scope>NUCLEOTIDE SEQUENCE [LARGE SCALE GENOMIC DNA]</scope>
    <source>
        <strain evidence="5 6">MLST1</strain>
    </source>
</reference>
<dbReference type="RefSeq" id="WP_126804081.1">
    <property type="nucleotide sequence ID" value="NZ_PIPL01000002.1"/>
</dbReference>
<dbReference type="InterPro" id="IPR005025">
    <property type="entry name" value="FMN_Rdtase-like_dom"/>
</dbReference>
<keyword evidence="2" id="KW-0285">Flavoprotein</keyword>
<evidence type="ECO:0000313" key="6">
    <source>
        <dbReference type="Proteomes" id="UP000288293"/>
    </source>
</evidence>
<dbReference type="InterPro" id="IPR008254">
    <property type="entry name" value="Flavodoxin/NO_synth"/>
</dbReference>
<dbReference type="OrthoDB" id="9801479at2"/>
<dbReference type="PROSITE" id="PS50902">
    <property type="entry name" value="FLAVODOXIN_LIKE"/>
    <property type="match status" value="1"/>
</dbReference>
<dbReference type="InterPro" id="IPR029039">
    <property type="entry name" value="Flavoprotein-like_sf"/>
</dbReference>
<dbReference type="PANTHER" id="PTHR30546">
    <property type="entry name" value="FLAVODOXIN-RELATED PROTEIN WRBA-RELATED"/>
    <property type="match status" value="1"/>
</dbReference>
<dbReference type="GO" id="GO:0016020">
    <property type="term" value="C:membrane"/>
    <property type="evidence" value="ECO:0007669"/>
    <property type="project" value="TreeGrafter"/>
</dbReference>
<evidence type="ECO:0000256" key="2">
    <source>
        <dbReference type="ARBA" id="ARBA00022630"/>
    </source>
</evidence>
<dbReference type="GO" id="GO:0003955">
    <property type="term" value="F:NAD(P)H dehydrogenase (quinone) activity"/>
    <property type="evidence" value="ECO:0007669"/>
    <property type="project" value="TreeGrafter"/>
</dbReference>
<dbReference type="Gene3D" id="3.40.50.360">
    <property type="match status" value="1"/>
</dbReference>
<evidence type="ECO:0000256" key="1">
    <source>
        <dbReference type="ARBA" id="ARBA00001917"/>
    </source>
</evidence>
<evidence type="ECO:0000256" key="3">
    <source>
        <dbReference type="ARBA" id="ARBA00022643"/>
    </source>
</evidence>
<dbReference type="Proteomes" id="UP000288293">
    <property type="component" value="Unassembled WGS sequence"/>
</dbReference>
<proteinExistence type="predicted"/>
<dbReference type="Pfam" id="PF03358">
    <property type="entry name" value="FMN_red"/>
    <property type="match status" value="1"/>
</dbReference>
<dbReference type="GO" id="GO:0010181">
    <property type="term" value="F:FMN binding"/>
    <property type="evidence" value="ECO:0007669"/>
    <property type="project" value="InterPro"/>
</dbReference>